<dbReference type="InterPro" id="IPR055356">
    <property type="entry name" value="ZP-N"/>
</dbReference>
<name>A0A3B3RIG0_9TELE</name>
<evidence type="ECO:0000256" key="9">
    <source>
        <dbReference type="ARBA" id="ARBA00023180"/>
    </source>
</evidence>
<feature type="chain" id="PRO_5017454219" evidence="11">
    <location>
        <begin position="21"/>
        <end position="819"/>
    </location>
</feature>
<evidence type="ECO:0000256" key="5">
    <source>
        <dbReference type="ARBA" id="ARBA00022729"/>
    </source>
</evidence>
<evidence type="ECO:0000256" key="10">
    <source>
        <dbReference type="SAM" id="Phobius"/>
    </source>
</evidence>
<dbReference type="Pfam" id="PF26060">
    <property type="entry name" value="TGFBR3_N"/>
    <property type="match status" value="2"/>
</dbReference>
<proteinExistence type="predicted"/>
<dbReference type="PANTHER" id="PTHR14002">
    <property type="entry name" value="ENDOGLIN/TGF-BETA RECEPTOR TYPE III"/>
    <property type="match status" value="1"/>
</dbReference>
<evidence type="ECO:0000313" key="14">
    <source>
        <dbReference type="Proteomes" id="UP000261540"/>
    </source>
</evidence>
<dbReference type="InterPro" id="IPR058899">
    <property type="entry name" value="TGFBR3/Endoglin-like_N"/>
</dbReference>
<sequence length="819" mass="90972">MAIYLPFLFLLQTLCPLTTAGPFSRSPCELLPVGEGHPVQAVLKSFTVLSGCASKGTVSLPQEVHIINLRRNGPNSGLEKTMEVTLHLKPIQSLKVHQRPLAFVLNSPQPVLWKLEMEKLAPSVRRVFHVSRGSDMEMGHLWDSCEVEKEELPHANERLLAWANEKFKAVTSFSELRITRNVYINVGEDLTFSSTCKIDNNFLSLNYLAGYEDPQPSRGCVLSGRNHNREVHIIELQAPNSSSAFQVDVIVEVRPLAPHRPLQRDLVLLLKCEKSVNWVIKSHGVTGTLDIVTSDSVNLDPAVDKSTAKIHKHHLPSDPQALIRWAEDHRYSPVTSFTSTPVANHFNLHLKEPDIPDDILERELPPVLFQPDPQPGSEGLPFQRGRPFSLFPPVDGPLSEDVPLSLAIDIELSVQCEEQTMVVILPQERLEALGLKEPEVTLLDQSCKARHNGTHYVLETPLMGCQTTKFSSLPAVFINQVLIHQSEGQEESGWHDDYEDMESGDGGFPSDVEGQGRPFLQHREPMLYSIMFNCTYGKLPEAPQSRVPKPDTKKGLVSKGVTFSMELYDSDLFQHHMPEVPLRTADNKSINVEVTINQADNDMDFMIQACHISPCDNANEMLDYAIIENVCPTEDSLVFLTQAADFLPVQEWTGTKKFSFTFRSKFKETIQFLHCQITPCTEGPSDSRGLPKCMSPDEACTSADFSFIMSMTMNAETITRALAVTSNPEPTEPQQTLSTVDPDDTVQPNSAAHVLNTPTVVGIAFAAFVIGALLTGVLWFIYSHTGECGPACLSLIRWNGSKQSVASLFSLCHHGISSR</sequence>
<dbReference type="GO" id="GO:0016477">
    <property type="term" value="P:cell migration"/>
    <property type="evidence" value="ECO:0007669"/>
    <property type="project" value="TreeGrafter"/>
</dbReference>
<evidence type="ECO:0000259" key="12">
    <source>
        <dbReference type="PROSITE" id="PS51034"/>
    </source>
</evidence>
<evidence type="ECO:0000313" key="13">
    <source>
        <dbReference type="Ensembl" id="ENSPKIP00000018422.1"/>
    </source>
</evidence>
<dbReference type="GO" id="GO:0050431">
    <property type="term" value="F:transforming growth factor beta binding"/>
    <property type="evidence" value="ECO:0007669"/>
    <property type="project" value="TreeGrafter"/>
</dbReference>
<evidence type="ECO:0000256" key="4">
    <source>
        <dbReference type="ARBA" id="ARBA00022692"/>
    </source>
</evidence>
<keyword evidence="4 10" id="KW-0812">Transmembrane</keyword>
<evidence type="ECO:0000256" key="7">
    <source>
        <dbReference type="ARBA" id="ARBA00023136"/>
    </source>
</evidence>
<dbReference type="GO" id="GO:0001837">
    <property type="term" value="P:epithelial to mesenchymal transition"/>
    <property type="evidence" value="ECO:0007669"/>
    <property type="project" value="TreeGrafter"/>
</dbReference>
<dbReference type="GO" id="GO:0005114">
    <property type="term" value="F:type II transforming growth factor beta receptor binding"/>
    <property type="evidence" value="ECO:0007669"/>
    <property type="project" value="TreeGrafter"/>
</dbReference>
<dbReference type="SMART" id="SM00241">
    <property type="entry name" value="ZP"/>
    <property type="match status" value="1"/>
</dbReference>
<feature type="transmembrane region" description="Helical" evidence="10">
    <location>
        <begin position="760"/>
        <end position="782"/>
    </location>
</feature>
<evidence type="ECO:0000256" key="2">
    <source>
        <dbReference type="ARBA" id="ARBA00022475"/>
    </source>
</evidence>
<reference evidence="13" key="2">
    <citation type="submission" date="2025-09" db="UniProtKB">
        <authorList>
            <consortium name="Ensembl"/>
        </authorList>
    </citation>
    <scope>IDENTIFICATION</scope>
</reference>
<dbReference type="InterPro" id="IPR042235">
    <property type="entry name" value="ZP-C_dom"/>
</dbReference>
<dbReference type="Ensembl" id="ENSPKIT00000036235.1">
    <property type="protein sequence ID" value="ENSPKIP00000018422.1"/>
    <property type="gene ID" value="ENSPKIG00000003970.1"/>
</dbReference>
<keyword evidence="14" id="KW-1185">Reference proteome</keyword>
<dbReference type="GO" id="GO:0017015">
    <property type="term" value="P:regulation of transforming growth factor beta receptor signaling pathway"/>
    <property type="evidence" value="ECO:0007669"/>
    <property type="project" value="TreeGrafter"/>
</dbReference>
<dbReference type="Gene3D" id="2.60.40.3210">
    <property type="entry name" value="Zona pellucida, ZP-N domain"/>
    <property type="match status" value="1"/>
</dbReference>
<dbReference type="GO" id="GO:0005539">
    <property type="term" value="F:glycosaminoglycan binding"/>
    <property type="evidence" value="ECO:0007669"/>
    <property type="project" value="TreeGrafter"/>
</dbReference>
<keyword evidence="5 11" id="KW-0732">Signal</keyword>
<dbReference type="GO" id="GO:0005024">
    <property type="term" value="F:transforming growth factor beta receptor activity"/>
    <property type="evidence" value="ECO:0007669"/>
    <property type="project" value="TreeGrafter"/>
</dbReference>
<keyword evidence="7 10" id="KW-0472">Membrane</keyword>
<evidence type="ECO:0000256" key="8">
    <source>
        <dbReference type="ARBA" id="ARBA00023157"/>
    </source>
</evidence>
<keyword evidence="9" id="KW-0325">Glycoprotein</keyword>
<dbReference type="InterPro" id="IPR055355">
    <property type="entry name" value="ZP-C"/>
</dbReference>
<evidence type="ECO:0000256" key="1">
    <source>
        <dbReference type="ARBA" id="ARBA00004251"/>
    </source>
</evidence>
<organism evidence="13 14">
    <name type="scientific">Paramormyrops kingsleyae</name>
    <dbReference type="NCBI Taxonomy" id="1676925"/>
    <lineage>
        <taxon>Eukaryota</taxon>
        <taxon>Metazoa</taxon>
        <taxon>Chordata</taxon>
        <taxon>Craniata</taxon>
        <taxon>Vertebrata</taxon>
        <taxon>Euteleostomi</taxon>
        <taxon>Actinopterygii</taxon>
        <taxon>Neopterygii</taxon>
        <taxon>Teleostei</taxon>
        <taxon>Osteoglossocephala</taxon>
        <taxon>Osteoglossomorpha</taxon>
        <taxon>Osteoglossiformes</taxon>
        <taxon>Mormyridae</taxon>
        <taxon>Paramormyrops</taxon>
    </lineage>
</organism>
<reference evidence="13" key="1">
    <citation type="submission" date="2025-08" db="UniProtKB">
        <authorList>
            <consortium name="Ensembl"/>
        </authorList>
    </citation>
    <scope>IDENTIFICATION</scope>
</reference>
<evidence type="ECO:0000256" key="3">
    <source>
        <dbReference type="ARBA" id="ARBA00022553"/>
    </source>
</evidence>
<dbReference type="AlphaFoldDB" id="A0A3B3RIG0"/>
<dbReference type="InterPro" id="IPR001507">
    <property type="entry name" value="ZP_dom"/>
</dbReference>
<keyword evidence="2" id="KW-1003">Cell membrane</keyword>
<keyword evidence="3" id="KW-0597">Phosphoprotein</keyword>
<dbReference type="Gene3D" id="2.60.40.4100">
    <property type="entry name" value="Zona pellucida, ZP-C domain"/>
    <property type="match status" value="1"/>
</dbReference>
<dbReference type="Pfam" id="PF00100">
    <property type="entry name" value="Zona_pellucida"/>
    <property type="match status" value="1"/>
</dbReference>
<comment type="subcellular location">
    <subcellularLocation>
        <location evidence="1">Cell membrane</location>
        <topology evidence="1">Single-pass type I membrane protein</topology>
    </subcellularLocation>
</comment>
<dbReference type="GeneTree" id="ENSGT00530000063861"/>
<feature type="signal peptide" evidence="11">
    <location>
        <begin position="1"/>
        <end position="20"/>
    </location>
</feature>
<dbReference type="GO" id="GO:0007179">
    <property type="term" value="P:transforming growth factor beta receptor signaling pathway"/>
    <property type="evidence" value="ECO:0007669"/>
    <property type="project" value="TreeGrafter"/>
</dbReference>
<accession>A0A3B3RIG0</accession>
<protein>
    <submittedName>
        <fullName evidence="13">Transforming growth factor, beta receptor III</fullName>
    </submittedName>
</protein>
<dbReference type="Proteomes" id="UP000261540">
    <property type="component" value="Unplaced"/>
</dbReference>
<keyword evidence="8" id="KW-1015">Disulfide bond</keyword>
<dbReference type="PANTHER" id="PTHR14002:SF45">
    <property type="entry name" value="ZP DOMAIN-CONTAINING PROTEIN"/>
    <property type="match status" value="1"/>
</dbReference>
<dbReference type="PROSITE" id="PS51034">
    <property type="entry name" value="ZP_2"/>
    <property type="match status" value="1"/>
</dbReference>
<dbReference type="Pfam" id="PF23344">
    <property type="entry name" value="ZP-N"/>
    <property type="match status" value="1"/>
</dbReference>
<evidence type="ECO:0000256" key="6">
    <source>
        <dbReference type="ARBA" id="ARBA00022989"/>
    </source>
</evidence>
<keyword evidence="6 10" id="KW-1133">Transmembrane helix</keyword>
<evidence type="ECO:0000256" key="11">
    <source>
        <dbReference type="SAM" id="SignalP"/>
    </source>
</evidence>
<feature type="domain" description="ZP" evidence="12">
    <location>
        <begin position="415"/>
        <end position="700"/>
    </location>
</feature>